<keyword evidence="3" id="KW-0804">Transcription</keyword>
<reference evidence="6 9" key="1">
    <citation type="submission" date="2021-01" db="EMBL/GenBank/DDBJ databases">
        <title>Sequencing the genomes of 1000 actinobacteria strains.</title>
        <authorList>
            <person name="Klenk H.-P."/>
        </authorList>
    </citation>
    <scope>NUCLEOTIDE SEQUENCE [LARGE SCALE GENOMIC DNA]</scope>
    <source>
        <strain evidence="6 9">DSM 44581</strain>
    </source>
</reference>
<evidence type="ECO:0000313" key="8">
    <source>
        <dbReference type="Proteomes" id="UP000671828"/>
    </source>
</evidence>
<dbReference type="InterPro" id="IPR050109">
    <property type="entry name" value="HTH-type_TetR-like_transc_reg"/>
</dbReference>
<dbReference type="Pfam" id="PF21935">
    <property type="entry name" value="TetR_C_45"/>
    <property type="match status" value="1"/>
</dbReference>
<dbReference type="InterPro" id="IPR023772">
    <property type="entry name" value="DNA-bd_HTH_TetR-type_CS"/>
</dbReference>
<dbReference type="SUPFAM" id="SSF48498">
    <property type="entry name" value="Tetracyclin repressor-like, C-terminal domain"/>
    <property type="match status" value="1"/>
</dbReference>
<dbReference type="PROSITE" id="PS01081">
    <property type="entry name" value="HTH_TETR_1"/>
    <property type="match status" value="1"/>
</dbReference>
<evidence type="ECO:0000256" key="2">
    <source>
        <dbReference type="ARBA" id="ARBA00023125"/>
    </source>
</evidence>
<dbReference type="EMBL" id="JAFBCL010000001">
    <property type="protein sequence ID" value="MBM7810446.1"/>
    <property type="molecule type" value="Genomic_DNA"/>
</dbReference>
<dbReference type="Gene3D" id="1.10.357.10">
    <property type="entry name" value="Tetracycline Repressor, domain 2"/>
    <property type="match status" value="1"/>
</dbReference>
<dbReference type="InterPro" id="IPR009057">
    <property type="entry name" value="Homeodomain-like_sf"/>
</dbReference>
<protein>
    <submittedName>
        <fullName evidence="6 7">AcrR family transcriptional regulator</fullName>
    </submittedName>
</protein>
<dbReference type="RefSeq" id="WP_204841417.1">
    <property type="nucleotide sequence ID" value="NZ_JAFBCL010000001.1"/>
</dbReference>
<dbReference type="InterPro" id="IPR054126">
    <property type="entry name" value="CprB_TetR_C"/>
</dbReference>
<evidence type="ECO:0000256" key="4">
    <source>
        <dbReference type="PROSITE-ProRule" id="PRU00335"/>
    </source>
</evidence>
<accession>A0A8T8I1L0</accession>
<dbReference type="SUPFAM" id="SSF46689">
    <property type="entry name" value="Homeodomain-like"/>
    <property type="match status" value="1"/>
</dbReference>
<dbReference type="PROSITE" id="PS50977">
    <property type="entry name" value="HTH_TETR_2"/>
    <property type="match status" value="1"/>
</dbReference>
<dbReference type="Proteomes" id="UP000671828">
    <property type="component" value="Chromosome"/>
</dbReference>
<name>A0A8T8I1L0_9PSEU</name>
<evidence type="ECO:0000256" key="1">
    <source>
        <dbReference type="ARBA" id="ARBA00023015"/>
    </source>
</evidence>
<dbReference type="Pfam" id="PF00440">
    <property type="entry name" value="TetR_N"/>
    <property type="match status" value="1"/>
</dbReference>
<organism evidence="7 8">
    <name type="scientific">Saccharothrix algeriensis</name>
    <dbReference type="NCBI Taxonomy" id="173560"/>
    <lineage>
        <taxon>Bacteria</taxon>
        <taxon>Bacillati</taxon>
        <taxon>Actinomycetota</taxon>
        <taxon>Actinomycetes</taxon>
        <taxon>Pseudonocardiales</taxon>
        <taxon>Pseudonocardiaceae</taxon>
        <taxon>Saccharothrix</taxon>
    </lineage>
</organism>
<dbReference type="PRINTS" id="PR00455">
    <property type="entry name" value="HTHTETR"/>
</dbReference>
<keyword evidence="9" id="KW-1185">Reference proteome</keyword>
<dbReference type="InterPro" id="IPR036271">
    <property type="entry name" value="Tet_transcr_reg_TetR-rel_C_sf"/>
</dbReference>
<dbReference type="InterPro" id="IPR047923">
    <property type="entry name" value="ArpA-like"/>
</dbReference>
<gene>
    <name evidence="7" type="ORF">J7S33_06820</name>
    <name evidence="6" type="ORF">JOE68_001311</name>
</gene>
<sequence>MPKQERAEVTRQSIIRGAAEVFDRYGYSAATLGDVIGHGGVTKGALYFHFKSKEDVARAVVEQQHELSVAPTRAWLTEEGSGLEAVIRATQLMATQLMTNVIVRAGIRLTLEQGTFGALRVDPYAEWTDVVKQLLQRAVDEGDVRSPVGADELAHFVCGAFTGIQILSEVFTRRQDLCRRVEEMWAVLLPSLAPARKVGHFRRIAAAPLQKGNVPSAATS</sequence>
<feature type="DNA-binding region" description="H-T-H motif" evidence="4">
    <location>
        <begin position="31"/>
        <end position="50"/>
    </location>
</feature>
<dbReference type="Proteomes" id="UP001195724">
    <property type="component" value="Unassembled WGS sequence"/>
</dbReference>
<dbReference type="EMBL" id="CP072788">
    <property type="protein sequence ID" value="QTR04569.1"/>
    <property type="molecule type" value="Genomic_DNA"/>
</dbReference>
<evidence type="ECO:0000259" key="5">
    <source>
        <dbReference type="PROSITE" id="PS50977"/>
    </source>
</evidence>
<feature type="domain" description="HTH tetR-type" evidence="5">
    <location>
        <begin position="8"/>
        <end position="68"/>
    </location>
</feature>
<dbReference type="AlphaFoldDB" id="A0A8T8I1L0"/>
<reference evidence="7" key="2">
    <citation type="submission" date="2021-04" db="EMBL/GenBank/DDBJ databases">
        <title>Saccharothrix algeriensis WGS.</title>
        <authorList>
            <person name="Stuskova K."/>
            <person name="Hakalova E."/>
            <person name="Tebbal A.B."/>
            <person name="Eichmeier A."/>
        </authorList>
    </citation>
    <scope>NUCLEOTIDE SEQUENCE</scope>
    <source>
        <strain evidence="7">NRRL B-24137</strain>
    </source>
</reference>
<dbReference type="PANTHER" id="PTHR30055:SF234">
    <property type="entry name" value="HTH-TYPE TRANSCRIPTIONAL REGULATOR BETI"/>
    <property type="match status" value="1"/>
</dbReference>
<evidence type="ECO:0000313" key="9">
    <source>
        <dbReference type="Proteomes" id="UP001195724"/>
    </source>
</evidence>
<evidence type="ECO:0000313" key="7">
    <source>
        <dbReference type="EMBL" id="QTR04569.1"/>
    </source>
</evidence>
<evidence type="ECO:0000256" key="3">
    <source>
        <dbReference type="ARBA" id="ARBA00023163"/>
    </source>
</evidence>
<evidence type="ECO:0000313" key="6">
    <source>
        <dbReference type="EMBL" id="MBM7810446.1"/>
    </source>
</evidence>
<dbReference type="NCBIfam" id="NF041196">
    <property type="entry name" value="ScbR_bind_reg"/>
    <property type="match status" value="1"/>
</dbReference>
<dbReference type="PANTHER" id="PTHR30055">
    <property type="entry name" value="HTH-TYPE TRANSCRIPTIONAL REGULATOR RUTR"/>
    <property type="match status" value="1"/>
</dbReference>
<keyword evidence="1" id="KW-0805">Transcription regulation</keyword>
<dbReference type="GO" id="GO:0003700">
    <property type="term" value="F:DNA-binding transcription factor activity"/>
    <property type="evidence" value="ECO:0007669"/>
    <property type="project" value="TreeGrafter"/>
</dbReference>
<dbReference type="InterPro" id="IPR001647">
    <property type="entry name" value="HTH_TetR"/>
</dbReference>
<proteinExistence type="predicted"/>
<keyword evidence="2 4" id="KW-0238">DNA-binding</keyword>
<dbReference type="GO" id="GO:0000976">
    <property type="term" value="F:transcription cis-regulatory region binding"/>
    <property type="evidence" value="ECO:0007669"/>
    <property type="project" value="TreeGrafter"/>
</dbReference>